<evidence type="ECO:0000313" key="2">
    <source>
        <dbReference type="EMBL" id="CAL1579449.1"/>
    </source>
</evidence>
<feature type="compositionally biased region" description="Low complexity" evidence="1">
    <location>
        <begin position="46"/>
        <end position="64"/>
    </location>
</feature>
<keyword evidence="3" id="KW-1185">Reference proteome</keyword>
<dbReference type="EMBL" id="OZ035836">
    <property type="protein sequence ID" value="CAL1579449.1"/>
    <property type="molecule type" value="Genomic_DNA"/>
</dbReference>
<organism evidence="2 3">
    <name type="scientific">Knipowitschia caucasica</name>
    <name type="common">Caucasian dwarf goby</name>
    <name type="synonym">Pomatoschistus caucasicus</name>
    <dbReference type="NCBI Taxonomy" id="637954"/>
    <lineage>
        <taxon>Eukaryota</taxon>
        <taxon>Metazoa</taxon>
        <taxon>Chordata</taxon>
        <taxon>Craniata</taxon>
        <taxon>Vertebrata</taxon>
        <taxon>Euteleostomi</taxon>
        <taxon>Actinopterygii</taxon>
        <taxon>Neopterygii</taxon>
        <taxon>Teleostei</taxon>
        <taxon>Neoteleostei</taxon>
        <taxon>Acanthomorphata</taxon>
        <taxon>Gobiaria</taxon>
        <taxon>Gobiiformes</taxon>
        <taxon>Gobioidei</taxon>
        <taxon>Gobiidae</taxon>
        <taxon>Gobiinae</taxon>
        <taxon>Knipowitschia</taxon>
    </lineage>
</organism>
<protein>
    <submittedName>
        <fullName evidence="2">Uncharacterized protein</fullName>
    </submittedName>
</protein>
<name>A0AAV2JPC9_KNICA</name>
<evidence type="ECO:0000313" key="3">
    <source>
        <dbReference type="Proteomes" id="UP001497482"/>
    </source>
</evidence>
<gene>
    <name evidence="2" type="ORF">KC01_LOCUS10504</name>
</gene>
<dbReference type="AlphaFoldDB" id="A0AAV2JPC9"/>
<evidence type="ECO:0000256" key="1">
    <source>
        <dbReference type="SAM" id="MobiDB-lite"/>
    </source>
</evidence>
<proteinExistence type="predicted"/>
<reference evidence="2 3" key="1">
    <citation type="submission" date="2024-04" db="EMBL/GenBank/DDBJ databases">
        <authorList>
            <person name="Waldvogel A.-M."/>
            <person name="Schoenle A."/>
        </authorList>
    </citation>
    <scope>NUCLEOTIDE SEQUENCE [LARGE SCALE GENOMIC DNA]</scope>
</reference>
<sequence length="145" mass="14907">MSLCFQSESADVELMKLSASSSGPSLISDASVDYSFSQTGTGRTGPGAHRTPTTTTPSSIPSPRFNDGGPKHGARCLGLVSCWLDPLRKRSGAPSSPLSSTLFAATTCACKKSVTLAKESCRDVGLSALHHFSSSSGAPEPTPTS</sequence>
<feature type="region of interest" description="Disordered" evidence="1">
    <location>
        <begin position="37"/>
        <end position="70"/>
    </location>
</feature>
<accession>A0AAV2JPC9</accession>
<dbReference type="Proteomes" id="UP001497482">
    <property type="component" value="Chromosome 14"/>
</dbReference>